<dbReference type="InterPro" id="IPR010982">
    <property type="entry name" value="Lambda_DNA-bd_dom_sf"/>
</dbReference>
<gene>
    <name evidence="1" type="ORF">B7Z01_05170</name>
</gene>
<evidence type="ECO:0000313" key="1">
    <source>
        <dbReference type="EMBL" id="OYX34555.1"/>
    </source>
</evidence>
<organism evidence="1 2">
    <name type="scientific">Brevundimonas subvibrioides</name>
    <dbReference type="NCBI Taxonomy" id="74313"/>
    <lineage>
        <taxon>Bacteria</taxon>
        <taxon>Pseudomonadati</taxon>
        <taxon>Pseudomonadota</taxon>
        <taxon>Alphaproteobacteria</taxon>
        <taxon>Caulobacterales</taxon>
        <taxon>Caulobacteraceae</taxon>
        <taxon>Brevundimonas</taxon>
    </lineage>
</organism>
<name>A0A258FPX2_9CAUL</name>
<reference evidence="1 2" key="1">
    <citation type="submission" date="2017-03" db="EMBL/GenBank/DDBJ databases">
        <title>Lifting the veil on microbial sulfur biogeochemistry in mining wastewaters.</title>
        <authorList>
            <person name="Kantor R.S."/>
            <person name="Colenbrander Nelson T."/>
            <person name="Marshall S."/>
            <person name="Bennett D."/>
            <person name="Apte S."/>
            <person name="Camacho D."/>
            <person name="Thomas B.C."/>
            <person name="Warren L.A."/>
            <person name="Banfield J.F."/>
        </authorList>
    </citation>
    <scope>NUCLEOTIDE SEQUENCE [LARGE SCALE GENOMIC DNA]</scope>
    <source>
        <strain evidence="1">32-69-9</strain>
    </source>
</reference>
<dbReference type="Gene3D" id="1.10.260.40">
    <property type="entry name" value="lambda repressor-like DNA-binding domains"/>
    <property type="match status" value="1"/>
</dbReference>
<dbReference type="SUPFAM" id="SSF47413">
    <property type="entry name" value="lambda repressor-like DNA-binding domains"/>
    <property type="match status" value="1"/>
</dbReference>
<accession>A0A258FPX2</accession>
<proteinExistence type="predicted"/>
<dbReference type="Proteomes" id="UP000215595">
    <property type="component" value="Unassembled WGS sequence"/>
</dbReference>
<dbReference type="Pfam" id="PF13560">
    <property type="entry name" value="HTH_31"/>
    <property type="match status" value="1"/>
</dbReference>
<dbReference type="AlphaFoldDB" id="A0A258FPX2"/>
<dbReference type="GO" id="GO:0003677">
    <property type="term" value="F:DNA binding"/>
    <property type="evidence" value="ECO:0007669"/>
    <property type="project" value="InterPro"/>
</dbReference>
<evidence type="ECO:0000313" key="2">
    <source>
        <dbReference type="Proteomes" id="UP000215595"/>
    </source>
</evidence>
<sequence>MPTPHHVSHAVRRSLKKLGADIKAARLRRALPASVVAARAFTSRPTLQRIEAGDPGVGVGIYAAVLQALGLLDGLADLADPSRDETGLDLAAGALPRRARLPRVTGAAS</sequence>
<protein>
    <submittedName>
        <fullName evidence="1">XRE family transcriptional regulator</fullName>
    </submittedName>
</protein>
<comment type="caution">
    <text evidence="1">The sequence shown here is derived from an EMBL/GenBank/DDBJ whole genome shotgun (WGS) entry which is preliminary data.</text>
</comment>
<dbReference type="EMBL" id="NCEB01000008">
    <property type="protein sequence ID" value="OYX34555.1"/>
    <property type="molecule type" value="Genomic_DNA"/>
</dbReference>